<sequence length="199" mass="21703">MTFRFPPSPSFPTLPARRRMLRALLGAAALQAPFAALAGFNFFTSEYTATRDELQAQIARRFPVAERYAEIFMVGLRDPQLGLDARNNRAAITATLTIASPLLAASPVQGVVSVSSALKYDAATRALRLDQPKAERLELQGVEGRDAERLQKIGAVVAQELLQGQVLRSFTADELTVGRKTYEIGDITVSDNGIKVQLK</sequence>
<comment type="caution">
    <text evidence="2">The sequence shown here is derived from an EMBL/GenBank/DDBJ whole genome shotgun (WGS) entry which is preliminary data.</text>
</comment>
<name>A0AA91I7H8_VARPD</name>
<protein>
    <recommendedName>
        <fullName evidence="4">DUF1439 domain-containing protein</fullName>
    </recommendedName>
</protein>
<organism evidence="2 3">
    <name type="scientific">Variovorax paradoxus</name>
    <dbReference type="NCBI Taxonomy" id="34073"/>
    <lineage>
        <taxon>Bacteria</taxon>
        <taxon>Pseudomonadati</taxon>
        <taxon>Pseudomonadota</taxon>
        <taxon>Betaproteobacteria</taxon>
        <taxon>Burkholderiales</taxon>
        <taxon>Comamonadaceae</taxon>
        <taxon>Variovorax</taxon>
    </lineage>
</organism>
<accession>A0AA91I7H8</accession>
<dbReference type="RefSeq" id="WP_081271481.1">
    <property type="nucleotide sequence ID" value="NZ_LVHG01000102.1"/>
</dbReference>
<dbReference type="AlphaFoldDB" id="A0AA91I7H8"/>
<dbReference type="Gene3D" id="3.15.10.40">
    <property type="entry name" value="Uncharacterised protein PF07273, DUF1439"/>
    <property type="match status" value="1"/>
</dbReference>
<reference evidence="2 3" key="1">
    <citation type="submission" date="2016-03" db="EMBL/GenBank/DDBJ databases">
        <title>Genome sequence of Variovorax paradoxus KB5.</title>
        <authorList>
            <person name="Jeong H."/>
            <person name="Hong C.E."/>
            <person name="Jo S.H."/>
            <person name="Park J.M."/>
        </authorList>
    </citation>
    <scope>NUCLEOTIDE SEQUENCE [LARGE SCALE GENOMIC DNA]</scope>
    <source>
        <strain evidence="2 3">KB5</strain>
    </source>
</reference>
<feature type="chain" id="PRO_5041716652" description="DUF1439 domain-containing protein" evidence="1">
    <location>
        <begin position="39"/>
        <end position="199"/>
    </location>
</feature>
<evidence type="ECO:0000256" key="1">
    <source>
        <dbReference type="SAM" id="SignalP"/>
    </source>
</evidence>
<proteinExistence type="predicted"/>
<evidence type="ECO:0008006" key="4">
    <source>
        <dbReference type="Google" id="ProtNLM"/>
    </source>
</evidence>
<evidence type="ECO:0000313" key="2">
    <source>
        <dbReference type="EMBL" id="OAK55765.1"/>
    </source>
</evidence>
<evidence type="ECO:0000313" key="3">
    <source>
        <dbReference type="Proteomes" id="UP000077852"/>
    </source>
</evidence>
<gene>
    <name evidence="2" type="ORF">A3K87_31215</name>
</gene>
<dbReference type="Proteomes" id="UP000077852">
    <property type="component" value="Unassembled WGS sequence"/>
</dbReference>
<feature type="signal peptide" evidence="1">
    <location>
        <begin position="1"/>
        <end position="38"/>
    </location>
</feature>
<keyword evidence="1" id="KW-0732">Signal</keyword>
<dbReference type="EMBL" id="LVHG01000102">
    <property type="protein sequence ID" value="OAK55765.1"/>
    <property type="molecule type" value="Genomic_DNA"/>
</dbReference>